<keyword evidence="5" id="KW-0418">Kinase</keyword>
<comment type="similarity">
    <text evidence="9">Belongs to the protein kinase superfamily.</text>
</comment>
<dbReference type="InterPro" id="IPR008271">
    <property type="entry name" value="Ser/Thr_kinase_AS"/>
</dbReference>
<evidence type="ECO:0000256" key="2">
    <source>
        <dbReference type="ARBA" id="ARBA00022527"/>
    </source>
</evidence>
<dbReference type="SUPFAM" id="SSF56112">
    <property type="entry name" value="Protein kinase-like (PK-like)"/>
    <property type="match status" value="1"/>
</dbReference>
<dbReference type="PANTHER" id="PTHR27001">
    <property type="entry name" value="OS01G0253100 PROTEIN"/>
    <property type="match status" value="1"/>
</dbReference>
<dbReference type="Pfam" id="PF00069">
    <property type="entry name" value="Pkinase"/>
    <property type="match status" value="1"/>
</dbReference>
<dbReference type="AlphaFoldDB" id="A0A2I4FV79"/>
<keyword evidence="3" id="KW-0808">Transferase</keyword>
<dbReference type="Proteomes" id="UP000235220">
    <property type="component" value="Chromosome 13"/>
</dbReference>
<gene>
    <name evidence="12" type="primary">LOC109002318</name>
</gene>
<dbReference type="InterPro" id="IPR000719">
    <property type="entry name" value="Prot_kinase_dom"/>
</dbReference>
<dbReference type="Gramene" id="Jr13_05800_p1">
    <property type="protein sequence ID" value="cds.Jr13_05800_p1"/>
    <property type="gene ID" value="Jr13_05800"/>
</dbReference>
<sequence length="357" mass="39819">MEKYDYEELVNSTQSFSPTRLIGRGSHGSVYKGVLKDNKLVAIKKPTRSPEALHDKSKVDNEIRVLSSLRENPHVINLLGTSQDSANGKLLVMEFMPNGSLHDLLHVSTAPPTWPKRVEIATQIARAVRFLHEGLPLVIHRDIKSANILFDSNWNSKLADFGLAVLQLDSPSQVSQPAGTIGYLDPCYTTPSKLSTKNDVFSFGVVLLEIISGRKAIDMSRAPSSIVEWAIPLIKDQVRISEICDPRIALPTFMEPTIRHMLCIAARCVSSNEDQVRPSVAEIITLMENPLIHERVRFPIWTSLLQRMVLLSRRRKLASRLQARSCAATKQGDHHVHSHLSSGTLLLKEVLADVTHK</sequence>
<dbReference type="PROSITE" id="PS00107">
    <property type="entry name" value="PROTEIN_KINASE_ATP"/>
    <property type="match status" value="1"/>
</dbReference>
<comment type="catalytic activity">
    <reaction evidence="8">
        <text>L-seryl-[protein] + ATP = O-phospho-L-seryl-[protein] + ADP + H(+)</text>
        <dbReference type="Rhea" id="RHEA:17989"/>
        <dbReference type="Rhea" id="RHEA-COMP:9863"/>
        <dbReference type="Rhea" id="RHEA-COMP:11604"/>
        <dbReference type="ChEBI" id="CHEBI:15378"/>
        <dbReference type="ChEBI" id="CHEBI:29999"/>
        <dbReference type="ChEBI" id="CHEBI:30616"/>
        <dbReference type="ChEBI" id="CHEBI:83421"/>
        <dbReference type="ChEBI" id="CHEBI:456216"/>
        <dbReference type="EC" id="2.7.11.1"/>
    </reaction>
</comment>
<proteinExistence type="inferred from homology"/>
<dbReference type="FunCoup" id="A0A2I4FV79">
    <property type="interactions" value="4"/>
</dbReference>
<dbReference type="Gene3D" id="3.30.200.20">
    <property type="entry name" value="Phosphorylase Kinase, domain 1"/>
    <property type="match status" value="1"/>
</dbReference>
<dbReference type="EC" id="2.7.11.1" evidence="1"/>
<feature type="domain" description="Protein kinase" evidence="10">
    <location>
        <begin position="16"/>
        <end position="292"/>
    </location>
</feature>
<evidence type="ECO:0000256" key="8">
    <source>
        <dbReference type="ARBA" id="ARBA00048679"/>
    </source>
</evidence>
<dbReference type="GO" id="GO:0004672">
    <property type="term" value="F:protein kinase activity"/>
    <property type="evidence" value="ECO:0000318"/>
    <property type="project" value="GO_Central"/>
</dbReference>
<evidence type="ECO:0000256" key="5">
    <source>
        <dbReference type="ARBA" id="ARBA00022777"/>
    </source>
</evidence>
<evidence type="ECO:0000313" key="12">
    <source>
        <dbReference type="RefSeq" id="XP_018835550.2"/>
    </source>
</evidence>
<dbReference type="InterPro" id="IPR011009">
    <property type="entry name" value="Kinase-like_dom_sf"/>
</dbReference>
<dbReference type="InterPro" id="IPR017441">
    <property type="entry name" value="Protein_kinase_ATP_BS"/>
</dbReference>
<dbReference type="SMART" id="SM00220">
    <property type="entry name" value="S_TKc"/>
    <property type="match status" value="1"/>
</dbReference>
<name>A0A2I4FV79_JUGRE</name>
<keyword evidence="11" id="KW-1185">Reference proteome</keyword>
<dbReference type="OrthoDB" id="4062651at2759"/>
<dbReference type="PROSITE" id="PS50011">
    <property type="entry name" value="PROTEIN_KINASE_DOM"/>
    <property type="match status" value="1"/>
</dbReference>
<keyword evidence="6 9" id="KW-0067">ATP-binding</keyword>
<accession>A0A2I4FV79</accession>
<dbReference type="KEGG" id="jre:109002318"/>
<dbReference type="GO" id="GO:0004674">
    <property type="term" value="F:protein serine/threonine kinase activity"/>
    <property type="evidence" value="ECO:0007669"/>
    <property type="project" value="UniProtKB-KW"/>
</dbReference>
<dbReference type="FunFam" id="1.10.510.10:FF:000809">
    <property type="entry name" value="Serine/threonine-protein kinase-like protein At5g23170"/>
    <property type="match status" value="1"/>
</dbReference>
<organism evidence="11 12">
    <name type="scientific">Juglans regia</name>
    <name type="common">English walnut</name>
    <dbReference type="NCBI Taxonomy" id="51240"/>
    <lineage>
        <taxon>Eukaryota</taxon>
        <taxon>Viridiplantae</taxon>
        <taxon>Streptophyta</taxon>
        <taxon>Embryophyta</taxon>
        <taxon>Tracheophyta</taxon>
        <taxon>Spermatophyta</taxon>
        <taxon>Magnoliopsida</taxon>
        <taxon>eudicotyledons</taxon>
        <taxon>Gunneridae</taxon>
        <taxon>Pentapetalae</taxon>
        <taxon>rosids</taxon>
        <taxon>fabids</taxon>
        <taxon>Fagales</taxon>
        <taxon>Juglandaceae</taxon>
        <taxon>Juglans</taxon>
    </lineage>
</organism>
<dbReference type="PROSITE" id="PS00108">
    <property type="entry name" value="PROTEIN_KINASE_ST"/>
    <property type="match status" value="1"/>
</dbReference>
<evidence type="ECO:0000256" key="1">
    <source>
        <dbReference type="ARBA" id="ARBA00012513"/>
    </source>
</evidence>
<dbReference type="RefSeq" id="XP_018835550.2">
    <property type="nucleotide sequence ID" value="XM_018980005.2"/>
</dbReference>
<evidence type="ECO:0000259" key="10">
    <source>
        <dbReference type="PROSITE" id="PS50011"/>
    </source>
</evidence>
<evidence type="ECO:0000256" key="7">
    <source>
        <dbReference type="ARBA" id="ARBA00047899"/>
    </source>
</evidence>
<keyword evidence="4 9" id="KW-0547">Nucleotide-binding</keyword>
<reference evidence="12" key="1">
    <citation type="submission" date="2025-08" db="UniProtKB">
        <authorList>
            <consortium name="RefSeq"/>
        </authorList>
    </citation>
    <scope>IDENTIFICATION</scope>
    <source>
        <tissue evidence="12">Leaves</tissue>
    </source>
</reference>
<dbReference type="GO" id="GO:0005524">
    <property type="term" value="F:ATP binding"/>
    <property type="evidence" value="ECO:0007669"/>
    <property type="project" value="UniProtKB-UniRule"/>
</dbReference>
<dbReference type="STRING" id="51240.A0A2I4FV79"/>
<comment type="catalytic activity">
    <reaction evidence="7">
        <text>L-threonyl-[protein] + ATP = O-phospho-L-threonyl-[protein] + ADP + H(+)</text>
        <dbReference type="Rhea" id="RHEA:46608"/>
        <dbReference type="Rhea" id="RHEA-COMP:11060"/>
        <dbReference type="Rhea" id="RHEA-COMP:11605"/>
        <dbReference type="ChEBI" id="CHEBI:15378"/>
        <dbReference type="ChEBI" id="CHEBI:30013"/>
        <dbReference type="ChEBI" id="CHEBI:30616"/>
        <dbReference type="ChEBI" id="CHEBI:61977"/>
        <dbReference type="ChEBI" id="CHEBI:456216"/>
        <dbReference type="EC" id="2.7.11.1"/>
    </reaction>
</comment>
<evidence type="ECO:0000256" key="4">
    <source>
        <dbReference type="ARBA" id="ARBA00022741"/>
    </source>
</evidence>
<evidence type="ECO:0000256" key="9">
    <source>
        <dbReference type="RuleBase" id="RU000304"/>
    </source>
</evidence>
<evidence type="ECO:0000313" key="11">
    <source>
        <dbReference type="Proteomes" id="UP000235220"/>
    </source>
</evidence>
<keyword evidence="2 9" id="KW-0723">Serine/threonine-protein kinase</keyword>
<protein>
    <recommendedName>
        <fullName evidence="1">non-specific serine/threonine protein kinase</fullName>
        <ecNumber evidence="1">2.7.11.1</ecNumber>
    </recommendedName>
</protein>
<dbReference type="GeneID" id="109002318"/>
<dbReference type="PANTHER" id="PTHR27001:SF850">
    <property type="entry name" value="OS01G0267800 PROTEIN"/>
    <property type="match status" value="1"/>
</dbReference>
<evidence type="ECO:0000256" key="6">
    <source>
        <dbReference type="ARBA" id="ARBA00022840"/>
    </source>
</evidence>
<evidence type="ECO:0000256" key="3">
    <source>
        <dbReference type="ARBA" id="ARBA00022679"/>
    </source>
</evidence>
<dbReference type="Gene3D" id="1.10.510.10">
    <property type="entry name" value="Transferase(Phosphotransferase) domain 1"/>
    <property type="match status" value="1"/>
</dbReference>